<dbReference type="InterPro" id="IPR010221">
    <property type="entry name" value="VCBS_dom"/>
</dbReference>
<dbReference type="NCBIfam" id="TIGR03661">
    <property type="entry name" value="T1SS_VCA0849"/>
    <property type="match status" value="1"/>
</dbReference>
<dbReference type="EMBL" id="CP139858">
    <property type="protein sequence ID" value="WQB97177.1"/>
    <property type="molecule type" value="Genomic_DNA"/>
</dbReference>
<proteinExistence type="predicted"/>
<dbReference type="Pfam" id="PF00353">
    <property type="entry name" value="HemolysinCabind"/>
    <property type="match status" value="2"/>
</dbReference>
<dbReference type="Proteomes" id="UP001322481">
    <property type="component" value="Chromosome"/>
</dbReference>
<feature type="region of interest" description="Disordered" evidence="1">
    <location>
        <begin position="997"/>
        <end position="1017"/>
    </location>
</feature>
<feature type="domain" description="DUF5801" evidence="2">
    <location>
        <begin position="3050"/>
        <end position="3191"/>
    </location>
</feature>
<dbReference type="PRINTS" id="PR00313">
    <property type="entry name" value="CABNDNGRPT"/>
</dbReference>
<evidence type="ECO:0000259" key="2">
    <source>
        <dbReference type="Pfam" id="PF19116"/>
    </source>
</evidence>
<dbReference type="RefSeq" id="WP_322417883.1">
    <property type="nucleotide sequence ID" value="NZ_CP139858.1"/>
</dbReference>
<feature type="domain" description="DUF5801" evidence="2">
    <location>
        <begin position="2084"/>
        <end position="2225"/>
    </location>
</feature>
<dbReference type="InterPro" id="IPR018511">
    <property type="entry name" value="Hemolysin-typ_Ca-bd_CS"/>
</dbReference>
<sequence length="3754" mass="374644">MTTSNDLDTVSHSWGEHSEHNGLPSQAQIQVAEAASTQKAAPAAAEPVPVDVGSGAPVKPEAPAEAKTPPAAAPHEYVADANHVVKLPANVSIDNIKVDGHNLVLEQADGSVIVIKDGALNVPTFVIGDVEVPRVALIAALEASHVDVAFGADGSISAGPGGSTSSAGGDFSVPPGGIGDGFGLSALLPPTDLAFGQPDHRELFPSLIKPNSIPSIIDLTPSVNGGDTVVNEKGLPASSGSEGSGEAQNPAPNSDQSEVNTGTFTITSPDGVGSLTIAGQVISGAALANSASTPITVATPLGNTLIINGYDASTGQVSYSYTLLHSETHPAGSDPIFDNMTVTVTDTDGDVSLPGTLSVQIVDDVPTAHDDVATQATENAPVTVNVFANDVPGADGVNIADPTKVSYVANSLNGGTGTVTYNNDGTFTYTPAAGEEGTVTFKYQIVDGDGDASVATVTINLKPDSTPTIDVTPQNPDASGHSAANEAGLPPHDGLPAGSGEIADSDANNNSDTSETTTGALAITTGSDTIGHLYVTDKDNTQIEVTNAPSGILVHGQYGDLTITGTPATGYTYSYTLLDTTTGNGTHDDFAVKVVDSDGDPASTTLTIDIVNDVPTAHDDVATQATENAPVTVNVFANDVPGADGVNIADPTKVSYVANSLNGGTGTVTYNNDGTFTYTPAAGEEGTVTFKYQIVDGDGDASVATVTINLKPDSTPTIDVTPQNPDASGHSAANEAGLPPHDGLPAGSGEIADSDANNNSDTSETTTGALAITTGSDTIGHLYVTDKDNTQIEVTNAPSGILVHGQYGDLTITGTPATGYTYSYTLLDTTTGNGTHDDFAVKVVDSDGDPASTTLTIDIVNDVPTAHDDTDAAQSGETVTGNVETGTSTNGVGAADTAGADGIASIAWAGVAGTTVTGTYGVLTVDANGGYSYHANSNASGVDVFTYTITDGDGDTSPSTLTIAVTNGTPQPVAATQTVDEAALDTSAIGDLAASAVTGSNPSSTAETVTGSLTLGDPDSPHVTNIAGATSSVVGASAVTVQGAYGVLQIDQDGHYTYTLTKPYDTTPAQNNSTNVETDKDVFTYTVTDSLGNTATSTISIDIKDDVPSISLSGTPVSLTVDETVLATDAVASFATAFTPVFGADGAGTVTYALNISASGADSGLVDTASGNHVFLFLESGQVVGREGTSAGTAVGGPIVFTVSASGSNVTLDQQRAVVHADPNNPNDNTTLSAANLVTLTATVTDGDGDKASQSLNIGQSLNFHDDAPSIALSGTPVSLTVDETVLATDAVASFATAFTPVFGADGAGTVTYTLNISASGADSGLVDTASGNHVFLFLESGQVVGREGTSAGTAVGGPIVFTVSASGSNVTLDQQRAVAHADPNNPNDNTTLSAANLVTLTATVTDGDGDKASQSLNIGQSLNFHDDAPSISLSGTPVSLTVDETVLATDAVASFATAFTPVFGADGAGTVTYTLNISASGADSGLVDTASGNHVFLFLESGQVVGREGTSAGTAVGGPIVFTVSASGSNVTLDQQRAVAHADPNNPNDNTTLSAANLVTLTATVTDGDGDKASQSLNIGQSLNFHDDAPSISLSGTPVSLTVDETVLATDAVASFATAFTPVFGADGAGTVTYTLNISASGADSGLVDTASGNHVFLFLESGQVVGREGTSAGTAVGGPIVFTVSASGSNVTLDQQRAVAHADPNNPNDNTTLSAANLVTLTATVTDGDGDKASQSLNIGQSLNFHDDAPSISLSGTPVSLTVDETVLATDAVASFATAFTPVFGADGAGTVTYALNISASGADSGLVDTASGNHVFLFLESGQVVGREGTSAGTAVGGPIVFTVSASGSNVTLDQQRAVAHADPNNPNDNTTLSAANLVTLTATVTDGDGDKASQSLNIGQSLNFHDDAPSISLSGTPVSLTVDETVLATDAVASFATAFTPVFGADGAGTVTYTLNISASGADSGLVDTASGNHVFLFLESGQVVGREGTSAGTAVGGPIVFTVSASGSNVTLDQQRAVAHADPNNPNDNTTLSAANLVTLTATVTDGDGDKASQSLNIGQSLNFHDDAPSISLSGTPVSLTVDETVLATDAVASFATAFTPVFGADGAGTVTYTLNISASGADSGLVDTASGNHVFLFLESGQVVGREGTSAGTAVGGPIVFTVSASGSNVTLDQQRAVAHADPNNPNDNTTLSAANLVTLTATVTDGDGDKASQSLNIGQSLNFHDDAPSISLSGTPVSLTVDETVLATDAVASFATAFTPVFGADGAGTVTYTLNISASGADSGLVDTASGNHVFLFLESGQVVGREGTSAGTAVGGPIVFTVSASGSNVTLDQQRAVAHADPNNPNDNTTLSAANLVTLTATVTDGDGDKASQSLNIGQSLNFHDDAPSISLSGTPVSLTVDETVLATDAVASFATAFTPVFGADGAGTVTYALNISASGADSGLVDTASGNHVFLFLESGQVVGREGTSAGTAVGGPIVFTVSASGSNVTLDQQRAVVHADPNNPNDNTTLSAANLVTLTATVTDGDGDKASQSLNIGQSLNFHDDAPSIALSGTPVSLTVDETVLATDAVASFATAFTPVFGADGAGTVTYALNISASGADSGLVDTASGNHVFLFLESGQVVGREGTSAGTAVGGPIVFTVSASGSNVTLDQQRAVVHADPNNPNDNTTLSAANLVTLTATVTDGDGDKASQSLNIGQSLNFHDDAPSISLSGTPVSLTVDETVLATDAVASFATAFTPVFGADGAGTVTYTLNISASGADSGLVDTASGNHVFLFLESGQVVGREGTSAGTAVGGPIVFTVSASGSNVTLDQQRAVAHADPNNPNDNTTLSAANLVTLTATVTDGDGDKASQSLNIGQSLNFHDDAPSISLSGTPVSLTVDETVLATDAVASFATAFTPVFGADGAGTVTYALNISASGADSGLVDTASGNHVFLFLESGQVVGREGTSAGTAVGGPIVFTVSASGSNVTLDQQRAVVHADPNNPNDNTTLSAANLVTLTATVTDGDGDKASQSLNIGQSLNFHDDAPSIALSGTPVSLTVDETVLATDAVASFATAFTPVFGADGAGTVTYALNISASGADSGLVDTASGNHVFLFLESGQVVGREGTSAGTAVGGPIVFTVSASGSNVTLDQQRAVVHADPNNPNDNTTLSAANLVTLTATVTDGDGDKASQSLNIGQSLNFHDDAPSAVTPDYAMLSNGAGNPVTFALDEDHTLSNNYGADGPGTVRFDASLNNTDSGLTSGGAHIIYTVSADGHILSGTANGANVFTVTLDPQNANPTYSVDMNGTVDSFTNVDFSGNGYSFVGGNKDWTGFVPAGDSVSSPINNDSSDLLLTAIGGSVNTSAIAGGVADGGSVGSGETFRVDFVQDLRNGAGSGYLFDHHYNTNGSSAVLTATSGSKIQVLAFDDLDTNNNLVGETNLAQRTPDAITQVIVGFGTETFTFTSSGSHTIGGHLYTVTFNPDGTVAVDGVYGTSGAQAVGTTIAVTTATGFNSIEYHYLSGDTFKIGEFGTAAQSSDPVSFHLPVAVADGDGDQAASAIGVTLTGTGTQDHSLDAANVSHTYMSTSVLPNIIGSNYDDVMNGDGSANALYGGAGADTLNGGGGNDTLIGGAGNDTLNGNAGNDLLIGGAGADTLTGGTGADTFKLDHLELNIKDLIADYNKGEGDQIDLTALFEKAPAGAITDYVHYDTSTKALSVDTDGTGNAANFVDVAVLQNGPAAAGTINILYDDSNHVQHTATI</sequence>
<feature type="domain" description="DUF5801" evidence="2">
    <location>
        <begin position="1279"/>
        <end position="1420"/>
    </location>
</feature>
<name>A0ABZ0VI97_9HYPH</name>
<dbReference type="NCBIfam" id="TIGR01965">
    <property type="entry name" value="VCBS_repeat"/>
    <property type="match status" value="3"/>
</dbReference>
<feature type="compositionally biased region" description="Low complexity" evidence="1">
    <location>
        <begin position="875"/>
        <end position="890"/>
    </location>
</feature>
<feature type="domain" description="DUF5801" evidence="2">
    <location>
        <begin position="1118"/>
        <end position="1259"/>
    </location>
</feature>
<dbReference type="Pfam" id="PF19116">
    <property type="entry name" value="DUF5801"/>
    <property type="match status" value="14"/>
</dbReference>
<feature type="compositionally biased region" description="Polar residues" evidence="1">
    <location>
        <begin position="997"/>
        <end position="1013"/>
    </location>
</feature>
<feature type="region of interest" description="Disordered" evidence="1">
    <location>
        <begin position="870"/>
        <end position="890"/>
    </location>
</feature>
<feature type="domain" description="DUF5801" evidence="2">
    <location>
        <begin position="1601"/>
        <end position="1742"/>
    </location>
</feature>
<feature type="compositionally biased region" description="Polar residues" evidence="1">
    <location>
        <begin position="462"/>
        <end position="477"/>
    </location>
</feature>
<dbReference type="Gene3D" id="2.60.40.3440">
    <property type="match status" value="2"/>
</dbReference>
<feature type="domain" description="DUF5801" evidence="2">
    <location>
        <begin position="1923"/>
        <end position="2064"/>
    </location>
</feature>
<dbReference type="InterPro" id="IPR043824">
    <property type="entry name" value="DUF5801"/>
</dbReference>
<dbReference type="SUPFAM" id="SSF51120">
    <property type="entry name" value="beta-Roll"/>
    <property type="match status" value="1"/>
</dbReference>
<feature type="domain" description="DUF5801" evidence="2">
    <location>
        <begin position="2245"/>
        <end position="2386"/>
    </location>
</feature>
<feature type="region of interest" description="Disordered" evidence="1">
    <location>
        <begin position="462"/>
        <end position="516"/>
    </location>
</feature>
<feature type="compositionally biased region" description="Low complexity" evidence="1">
    <location>
        <begin position="56"/>
        <end position="68"/>
    </location>
</feature>
<feature type="compositionally biased region" description="Low complexity" evidence="1">
    <location>
        <begin position="32"/>
        <end position="45"/>
    </location>
</feature>
<feature type="domain" description="DUF5801" evidence="2">
    <location>
        <begin position="1762"/>
        <end position="1903"/>
    </location>
</feature>
<evidence type="ECO:0000313" key="3">
    <source>
        <dbReference type="EMBL" id="WQB97177.1"/>
    </source>
</evidence>
<protein>
    <submittedName>
        <fullName evidence="3">DUF5801 repeats-in-toxin domain-containing protein</fullName>
    </submittedName>
</protein>
<feature type="compositionally biased region" description="Polar residues" evidence="1">
    <location>
        <begin position="250"/>
        <end position="266"/>
    </location>
</feature>
<evidence type="ECO:0000313" key="4">
    <source>
        <dbReference type="Proteomes" id="UP001322481"/>
    </source>
</evidence>
<feature type="domain" description="DUF5801" evidence="2">
    <location>
        <begin position="2889"/>
        <end position="3030"/>
    </location>
</feature>
<feature type="domain" description="DUF5801" evidence="2">
    <location>
        <begin position="2567"/>
        <end position="2708"/>
    </location>
</feature>
<reference evidence="3 4" key="1">
    <citation type="submission" date="2023-11" db="EMBL/GenBank/DDBJ databases">
        <authorList>
            <person name="Panchal A.K."/>
            <person name="Meaney J.S."/>
            <person name="Karas B.J."/>
            <person name="diCenzo G.C."/>
        </authorList>
    </citation>
    <scope>NUCLEOTIDE SEQUENCE [LARGE SCALE GENOMIC DNA]</scope>
    <source>
        <strain evidence="3 4">NZP2235</strain>
    </source>
</reference>
<feature type="domain" description="DUF5801" evidence="2">
    <location>
        <begin position="1440"/>
        <end position="1581"/>
    </location>
</feature>
<feature type="region of interest" description="Disordered" evidence="1">
    <location>
        <begin position="227"/>
        <end position="266"/>
    </location>
</feature>
<organism evidence="3 4">
    <name type="scientific">Mesorhizobium huakuii</name>
    <dbReference type="NCBI Taxonomy" id="28104"/>
    <lineage>
        <taxon>Bacteria</taxon>
        <taxon>Pseudomonadati</taxon>
        <taxon>Pseudomonadota</taxon>
        <taxon>Alphaproteobacteria</taxon>
        <taxon>Hyphomicrobiales</taxon>
        <taxon>Phyllobacteriaceae</taxon>
        <taxon>Mesorhizobium</taxon>
    </lineage>
</organism>
<feature type="compositionally biased region" description="Polar residues" evidence="1">
    <location>
        <begin position="755"/>
        <end position="765"/>
    </location>
</feature>
<keyword evidence="4" id="KW-1185">Reference proteome</keyword>
<feature type="compositionally biased region" description="Polar residues" evidence="1">
    <location>
        <begin position="506"/>
        <end position="516"/>
    </location>
</feature>
<feature type="compositionally biased region" description="Polar residues" evidence="1">
    <location>
        <begin position="1"/>
        <end position="12"/>
    </location>
</feature>
<feature type="region of interest" description="Disordered" evidence="1">
    <location>
        <begin position="1"/>
        <end position="68"/>
    </location>
</feature>
<feature type="domain" description="DUF5801" evidence="2">
    <location>
        <begin position="3227"/>
        <end position="3294"/>
    </location>
</feature>
<accession>A0ABZ0VI97</accession>
<dbReference type="InterPro" id="IPR001343">
    <property type="entry name" value="Hemolysn_Ca-bd"/>
</dbReference>
<gene>
    <name evidence="3" type="ORF">U0R22_001296</name>
</gene>
<feature type="compositionally biased region" description="Polar residues" evidence="1">
    <location>
        <begin position="711"/>
        <end position="726"/>
    </location>
</feature>
<feature type="domain" description="DUF5801" evidence="2">
    <location>
        <begin position="2406"/>
        <end position="2547"/>
    </location>
</feature>
<feature type="region of interest" description="Disordered" evidence="1">
    <location>
        <begin position="711"/>
        <end position="765"/>
    </location>
</feature>
<dbReference type="PROSITE" id="PS00330">
    <property type="entry name" value="HEMOLYSIN_CALCIUM"/>
    <property type="match status" value="2"/>
</dbReference>
<feature type="domain" description="DUF5801" evidence="2">
    <location>
        <begin position="2728"/>
        <end position="2869"/>
    </location>
</feature>
<dbReference type="Pfam" id="PF17963">
    <property type="entry name" value="Big_9"/>
    <property type="match status" value="3"/>
</dbReference>
<evidence type="ECO:0000256" key="1">
    <source>
        <dbReference type="SAM" id="MobiDB-lite"/>
    </source>
</evidence>
<dbReference type="InterPro" id="IPR011049">
    <property type="entry name" value="Serralysin-like_metalloprot_C"/>
</dbReference>
<dbReference type="InterPro" id="IPR019960">
    <property type="entry name" value="T1SS_VCA0849"/>
</dbReference>